<gene>
    <name evidence="4" type="ORF">RAJCM14343_1680</name>
</gene>
<proteinExistence type="inferred from homology"/>
<dbReference type="PANTHER" id="PTHR35004">
    <property type="entry name" value="TRANSPOSASE RV3428C-RELATED"/>
    <property type="match status" value="1"/>
</dbReference>
<sequence length="467" mass="51044">MNIRRFTALHEAGATYAEIARECGCDWRTVRRFLAADAPTTPPKGTSRAGTQPRAITDETAAVIEQMLRADIGLKASVICERLAADYNITVHYQRVKMFCRTARPVIADELEADRTLPAGGLHRRFDTVPGAQAQVDWGEEGDLFGSGRKVYSFHMVLSYSRDPFCCFTHSMGLSAFWGAHIRAFDHFGGVPATVVYDRTKTVVRRHVRPGHAVPLHPAAVAFSGHYGFEIDVLGAYRPTGKGRVERQVAIVRDHVLAGRTFTDLADVDRAFADWVPIRRGQVHRTHGRLIGERAAVDHAALRPLPAQPYLVADAHLRRVGKDALVSFEASLYSVPADRVRAGQRVEVRAGTDSVAIAALTCDGGQILCVHPRATTKGSWIVDPAHWAGLPDGHTRATTVDPDPHPGHVGTAAPSAPAPVELLEQLVAAKVGHVHVDHRPLSVYADVIRPHNHSGETNEFSCHPTYH</sequence>
<dbReference type="InterPro" id="IPR036397">
    <property type="entry name" value="RNaseH_sf"/>
</dbReference>
<feature type="domain" description="Integrase catalytic" evidence="3">
    <location>
        <begin position="126"/>
        <end position="314"/>
    </location>
</feature>
<evidence type="ECO:0000313" key="5">
    <source>
        <dbReference type="Proteomes" id="UP000325466"/>
    </source>
</evidence>
<dbReference type="InterPro" id="IPR054353">
    <property type="entry name" value="IstA-like_C"/>
</dbReference>
<evidence type="ECO:0000256" key="1">
    <source>
        <dbReference type="ARBA" id="ARBA00009277"/>
    </source>
</evidence>
<dbReference type="SUPFAM" id="SSF46689">
    <property type="entry name" value="Homeodomain-like"/>
    <property type="match status" value="1"/>
</dbReference>
<dbReference type="InterPro" id="IPR012337">
    <property type="entry name" value="RNaseH-like_sf"/>
</dbReference>
<dbReference type="NCBIfam" id="NF033546">
    <property type="entry name" value="transpos_IS21"/>
    <property type="match status" value="1"/>
</dbReference>
<keyword evidence="5" id="KW-1185">Reference proteome</keyword>
<reference evidence="4 5" key="1">
    <citation type="journal article" date="2018" name="Biodegradation">
        <title>1,4-Dioxane degradation characteristics of Rhodococcus aetherivorans JCM 14343.</title>
        <authorList>
            <person name="Inoue D."/>
            <person name="Tsunoda T."/>
            <person name="Yamamoto N."/>
            <person name="Ike M."/>
            <person name="Sei K."/>
        </authorList>
    </citation>
    <scope>NUCLEOTIDE SEQUENCE [LARGE SCALE GENOMIC DNA]</scope>
    <source>
        <strain evidence="4 5">JCM 14343</strain>
    </source>
</reference>
<dbReference type="PROSITE" id="PS50994">
    <property type="entry name" value="INTEGRASE"/>
    <property type="match status" value="1"/>
</dbReference>
<evidence type="ECO:0000313" key="4">
    <source>
        <dbReference type="EMBL" id="GES36429.1"/>
    </source>
</evidence>
<organism evidence="4 5">
    <name type="scientific">Rhodococcus aetherivorans</name>
    <dbReference type="NCBI Taxonomy" id="191292"/>
    <lineage>
        <taxon>Bacteria</taxon>
        <taxon>Bacillati</taxon>
        <taxon>Actinomycetota</taxon>
        <taxon>Actinomycetes</taxon>
        <taxon>Mycobacteriales</taxon>
        <taxon>Nocardiaceae</taxon>
        <taxon>Rhodococcus</taxon>
    </lineage>
</organism>
<dbReference type="RefSeq" id="WP_051446030.1">
    <property type="nucleotide sequence ID" value="NZ_BAAAYP010000017.1"/>
</dbReference>
<dbReference type="SUPFAM" id="SSF53098">
    <property type="entry name" value="Ribonuclease H-like"/>
    <property type="match status" value="1"/>
</dbReference>
<comment type="caution">
    <text evidence="4">The sequence shown here is derived from an EMBL/GenBank/DDBJ whole genome shotgun (WGS) entry which is preliminary data.</text>
</comment>
<dbReference type="PANTHER" id="PTHR35004:SF6">
    <property type="entry name" value="TRANSPOSASE"/>
    <property type="match status" value="1"/>
</dbReference>
<comment type="similarity">
    <text evidence="1">Belongs to the transposase IS21/IS408/IS1162 family.</text>
</comment>
<dbReference type="Pfam" id="PF22483">
    <property type="entry name" value="Mu-transpos_C_2"/>
    <property type="match status" value="1"/>
</dbReference>
<dbReference type="Pfam" id="PF00665">
    <property type="entry name" value="rve"/>
    <property type="match status" value="1"/>
</dbReference>
<dbReference type="Gene3D" id="3.30.420.10">
    <property type="entry name" value="Ribonuclease H-like superfamily/Ribonuclease H"/>
    <property type="match status" value="1"/>
</dbReference>
<evidence type="ECO:0000259" key="3">
    <source>
        <dbReference type="PROSITE" id="PS50994"/>
    </source>
</evidence>
<dbReference type="Proteomes" id="UP000325466">
    <property type="component" value="Unassembled WGS sequence"/>
</dbReference>
<dbReference type="EMBL" id="BLAH01000062">
    <property type="protein sequence ID" value="GES36429.1"/>
    <property type="molecule type" value="Genomic_DNA"/>
</dbReference>
<feature type="region of interest" description="Disordered" evidence="2">
    <location>
        <begin position="396"/>
        <end position="415"/>
    </location>
</feature>
<name>A0ABQ0YIT8_9NOCA</name>
<protein>
    <submittedName>
        <fullName evidence="4">Mobile element protein</fullName>
    </submittedName>
</protein>
<dbReference type="InterPro" id="IPR001584">
    <property type="entry name" value="Integrase_cat-core"/>
</dbReference>
<evidence type="ECO:0000256" key="2">
    <source>
        <dbReference type="SAM" id="MobiDB-lite"/>
    </source>
</evidence>
<dbReference type="InterPro" id="IPR009057">
    <property type="entry name" value="Homeodomain-like_sf"/>
</dbReference>
<accession>A0ABQ0YIT8</accession>